<evidence type="ECO:0000313" key="4">
    <source>
        <dbReference type="Proteomes" id="UP001299970"/>
    </source>
</evidence>
<organism evidence="3 4">
    <name type="scientific">Pseudonocardia alaniniphila</name>
    <dbReference type="NCBI Taxonomy" id="75291"/>
    <lineage>
        <taxon>Bacteria</taxon>
        <taxon>Bacillati</taxon>
        <taxon>Actinomycetota</taxon>
        <taxon>Actinomycetes</taxon>
        <taxon>Pseudonocardiales</taxon>
        <taxon>Pseudonocardiaceae</taxon>
        <taxon>Pseudonocardia</taxon>
    </lineage>
</organism>
<feature type="region of interest" description="Disordered" evidence="1">
    <location>
        <begin position="128"/>
        <end position="149"/>
    </location>
</feature>
<keyword evidence="2" id="KW-0732">Signal</keyword>
<evidence type="ECO:0000256" key="2">
    <source>
        <dbReference type="SAM" id="SignalP"/>
    </source>
</evidence>
<dbReference type="EMBL" id="JAKXMK010000006">
    <property type="protein sequence ID" value="MCH6165546.1"/>
    <property type="molecule type" value="Genomic_DNA"/>
</dbReference>
<evidence type="ECO:0000256" key="1">
    <source>
        <dbReference type="SAM" id="MobiDB-lite"/>
    </source>
</evidence>
<name>A0ABS9TB96_9PSEU</name>
<protein>
    <recommendedName>
        <fullName evidence="5">Serine/threonine protein kinase</fullName>
    </recommendedName>
</protein>
<comment type="caution">
    <text evidence="3">The sequence shown here is derived from an EMBL/GenBank/DDBJ whole genome shotgun (WGS) entry which is preliminary data.</text>
</comment>
<reference evidence="3 4" key="1">
    <citation type="submission" date="2022-03" db="EMBL/GenBank/DDBJ databases">
        <title>Pseudonocardia alaer sp. nov., a novel actinomycete isolated from reed forest soil.</title>
        <authorList>
            <person name="Wang L."/>
        </authorList>
    </citation>
    <scope>NUCLEOTIDE SEQUENCE [LARGE SCALE GENOMIC DNA]</scope>
    <source>
        <strain evidence="3 4">Y-16303</strain>
    </source>
</reference>
<feature type="compositionally biased region" description="Low complexity" evidence="1">
    <location>
        <begin position="129"/>
        <end position="145"/>
    </location>
</feature>
<sequence length="236" mass="23572">MKRYAPLLTLAAVAALGAGFLIANMLSQQDAAQQSAAASAAEPSTVVDLARLTPVPAPAAAAPAENAGAANEAVAEKAYAGWTAGREASVAIAVKDGRAVAYVCDGKAMEAWLEGSLRGDQLTLESKDGSTTITGTADGTSSTGTVKTNGEEAWPYTAEGVDAPAGLYEGRADVRGVATRVGWVVTGDGEVTGVASAAGERRPAPVLDPANPAGVTIDGVPVEVTALDGGSPVIRR</sequence>
<dbReference type="RefSeq" id="WP_241035579.1">
    <property type="nucleotide sequence ID" value="NZ_BAAAJF010000024.1"/>
</dbReference>
<feature type="signal peptide" evidence="2">
    <location>
        <begin position="1"/>
        <end position="23"/>
    </location>
</feature>
<gene>
    <name evidence="3" type="ORF">MMF94_07620</name>
</gene>
<evidence type="ECO:0000313" key="3">
    <source>
        <dbReference type="EMBL" id="MCH6165546.1"/>
    </source>
</evidence>
<accession>A0ABS9TB96</accession>
<dbReference type="Proteomes" id="UP001299970">
    <property type="component" value="Unassembled WGS sequence"/>
</dbReference>
<proteinExistence type="predicted"/>
<feature type="chain" id="PRO_5047096126" description="Serine/threonine protein kinase" evidence="2">
    <location>
        <begin position="24"/>
        <end position="236"/>
    </location>
</feature>
<keyword evidence="4" id="KW-1185">Reference proteome</keyword>
<evidence type="ECO:0008006" key="5">
    <source>
        <dbReference type="Google" id="ProtNLM"/>
    </source>
</evidence>